<dbReference type="InterPro" id="IPR051609">
    <property type="entry name" value="NmrA/Isoflavone_reductase-like"/>
</dbReference>
<dbReference type="EMBL" id="CP144545">
    <property type="protein sequence ID" value="WVW84491.1"/>
    <property type="molecule type" value="Genomic_DNA"/>
</dbReference>
<dbReference type="InterPro" id="IPR036291">
    <property type="entry name" value="NAD(P)-bd_dom_sf"/>
</dbReference>
<organism evidence="4">
    <name type="scientific">Kwoniella bestiolae CBS 10118</name>
    <dbReference type="NCBI Taxonomy" id="1296100"/>
    <lineage>
        <taxon>Eukaryota</taxon>
        <taxon>Fungi</taxon>
        <taxon>Dikarya</taxon>
        <taxon>Basidiomycota</taxon>
        <taxon>Agaricomycotina</taxon>
        <taxon>Tremellomycetes</taxon>
        <taxon>Tremellales</taxon>
        <taxon>Cryptococcaceae</taxon>
        <taxon>Kwoniella</taxon>
    </lineage>
</organism>
<reference evidence="4" key="1">
    <citation type="submission" date="2013-07" db="EMBL/GenBank/DDBJ databases">
        <title>The Genome Sequence of Cryptococcus bestiolae CBS10118.</title>
        <authorList>
            <consortium name="The Broad Institute Genome Sequencing Platform"/>
            <person name="Cuomo C."/>
            <person name="Litvintseva A."/>
            <person name="Chen Y."/>
            <person name="Heitman J."/>
            <person name="Sun S."/>
            <person name="Springer D."/>
            <person name="Dromer F."/>
            <person name="Young S.K."/>
            <person name="Zeng Q."/>
            <person name="Gargeya S."/>
            <person name="Fitzgerald M."/>
            <person name="Abouelleil A."/>
            <person name="Alvarado L."/>
            <person name="Berlin A.M."/>
            <person name="Chapman S.B."/>
            <person name="Dewar J."/>
            <person name="Goldberg J."/>
            <person name="Griggs A."/>
            <person name="Gujja S."/>
            <person name="Hansen M."/>
            <person name="Howarth C."/>
            <person name="Imamovic A."/>
            <person name="Larimer J."/>
            <person name="McCowan C."/>
            <person name="Murphy C."/>
            <person name="Pearson M."/>
            <person name="Priest M."/>
            <person name="Roberts A."/>
            <person name="Saif S."/>
            <person name="Shea T."/>
            <person name="Sykes S."/>
            <person name="Wortman J."/>
            <person name="Nusbaum C."/>
            <person name="Birren B."/>
        </authorList>
    </citation>
    <scope>NUCLEOTIDE SEQUENCE [LARGE SCALE GENOMIC DNA]</scope>
    <source>
        <strain evidence="4">CBS 10118</strain>
    </source>
</reference>
<evidence type="ECO:0000313" key="6">
    <source>
        <dbReference type="Proteomes" id="UP000092730"/>
    </source>
</evidence>
<dbReference type="AlphaFoldDB" id="A0A1B9G160"/>
<dbReference type="RefSeq" id="XP_019045825.1">
    <property type="nucleotide sequence ID" value="XM_019192828.1"/>
</dbReference>
<reference evidence="4" key="3">
    <citation type="submission" date="2014-01" db="EMBL/GenBank/DDBJ databases">
        <title>Evolution of pathogenesis and genome organization in the Tremellales.</title>
        <authorList>
            <person name="Cuomo C."/>
            <person name="Litvintseva A."/>
            <person name="Heitman J."/>
            <person name="Chen Y."/>
            <person name="Sun S."/>
            <person name="Springer D."/>
            <person name="Dromer F."/>
            <person name="Young S."/>
            <person name="Zeng Q."/>
            <person name="Chapman S."/>
            <person name="Gujja S."/>
            <person name="Saif S."/>
            <person name="Birren B."/>
        </authorList>
    </citation>
    <scope>NUCLEOTIDE SEQUENCE</scope>
    <source>
        <strain evidence="4">CBS 10118</strain>
    </source>
</reference>
<evidence type="ECO:0000313" key="5">
    <source>
        <dbReference type="EMBL" id="WVW84491.1"/>
    </source>
</evidence>
<dbReference type="KEGG" id="kbi:30210615"/>
<evidence type="ECO:0000256" key="1">
    <source>
        <dbReference type="ARBA" id="ARBA00022857"/>
    </source>
</evidence>
<dbReference type="VEuPathDB" id="FungiDB:I302_06216"/>
<reference evidence="5" key="2">
    <citation type="submission" date="2013-07" db="EMBL/GenBank/DDBJ databases">
        <authorList>
            <consortium name="The Broad Institute Genome Sequencing Platform"/>
            <person name="Cuomo C."/>
            <person name="Litvintseva A."/>
            <person name="Chen Y."/>
            <person name="Heitman J."/>
            <person name="Sun S."/>
            <person name="Springer D."/>
            <person name="Dromer F."/>
            <person name="Young S.K."/>
            <person name="Zeng Q."/>
            <person name="Gargeya S."/>
            <person name="Fitzgerald M."/>
            <person name="Abouelleil A."/>
            <person name="Alvarado L."/>
            <person name="Berlin A.M."/>
            <person name="Chapman S.B."/>
            <person name="Dewar J."/>
            <person name="Goldberg J."/>
            <person name="Griggs A."/>
            <person name="Gujja S."/>
            <person name="Hansen M."/>
            <person name="Howarth C."/>
            <person name="Imamovic A."/>
            <person name="Larimer J."/>
            <person name="McCowan C."/>
            <person name="Murphy C."/>
            <person name="Pearson M."/>
            <person name="Priest M."/>
            <person name="Roberts A."/>
            <person name="Saif S."/>
            <person name="Shea T."/>
            <person name="Sykes S."/>
            <person name="Wortman J."/>
            <person name="Nusbaum C."/>
            <person name="Birren B."/>
        </authorList>
    </citation>
    <scope>NUCLEOTIDE SEQUENCE</scope>
    <source>
        <strain evidence="5">CBS 10118</strain>
    </source>
</reference>
<keyword evidence="6" id="KW-1185">Reference proteome</keyword>
<proteinExistence type="predicted"/>
<evidence type="ECO:0000256" key="2">
    <source>
        <dbReference type="ARBA" id="ARBA00023002"/>
    </source>
</evidence>
<evidence type="ECO:0000313" key="4">
    <source>
        <dbReference type="EMBL" id="OCF24755.1"/>
    </source>
</evidence>
<keyword evidence="1" id="KW-0521">NADP</keyword>
<dbReference type="EMBL" id="KI894022">
    <property type="protein sequence ID" value="OCF24755.1"/>
    <property type="molecule type" value="Genomic_DNA"/>
</dbReference>
<reference evidence="5" key="4">
    <citation type="submission" date="2024-02" db="EMBL/GenBank/DDBJ databases">
        <title>Comparative genomics of Cryptococcus and Kwoniella reveals pathogenesis evolution and contrasting modes of karyotype evolution via chromosome fusion or intercentromeric recombination.</title>
        <authorList>
            <person name="Coelho M.A."/>
            <person name="David-Palma M."/>
            <person name="Shea T."/>
            <person name="Bowers K."/>
            <person name="McGinley-Smith S."/>
            <person name="Mohammad A.W."/>
            <person name="Gnirke A."/>
            <person name="Yurkov A.M."/>
            <person name="Nowrousian M."/>
            <person name="Sun S."/>
            <person name="Cuomo C.A."/>
            <person name="Heitman J."/>
        </authorList>
    </citation>
    <scope>NUCLEOTIDE SEQUENCE</scope>
    <source>
        <strain evidence="5">CBS 10118</strain>
    </source>
</reference>
<dbReference type="GeneID" id="30210615"/>
<dbReference type="Proteomes" id="UP000092730">
    <property type="component" value="Chromosome 5"/>
</dbReference>
<sequence length="318" mass="34560">MSDKIKNVLLAGATGRLGQFILRSLLGEESLTVHVLTRMKSSSPGSVTHSIVSIQENSELESPSIPSTVPIHQTDYTRSSVSGIIHSNDIHAIVCALAPEPEAIKRQLDLIDASRQCSSVKLFVPSEFGFDTYNEKARGMVAGLVEPKWEVLGKLREAEKDGRMAWCAPMTGPFFDMATNDGEMGSLPFIGNAIVQIIKEKSTKPHLLAHQPTDIAEMNSTQNEILARLEEDTGTSWHIEQTTVEAERDKGLEALKDGKVLDAIQPLSFSVVWDGCGTDFLGRGKTLANEALGLPVPDLENGMSAANAWDRTCIIHLA</sequence>
<dbReference type="PANTHER" id="PTHR47706">
    <property type="entry name" value="NMRA-LIKE FAMILY PROTEIN"/>
    <property type="match status" value="1"/>
</dbReference>
<dbReference type="InterPro" id="IPR008030">
    <property type="entry name" value="NmrA-like"/>
</dbReference>
<accession>A0A1B9G160</accession>
<gene>
    <name evidence="4" type="ORF">I302_06216</name>
    <name evidence="5" type="ORF">I302_106525</name>
</gene>
<evidence type="ECO:0000259" key="3">
    <source>
        <dbReference type="Pfam" id="PF05368"/>
    </source>
</evidence>
<dbReference type="OrthoDB" id="9974981at2759"/>
<protein>
    <recommendedName>
        <fullName evidence="3">NmrA-like domain-containing protein</fullName>
    </recommendedName>
</protein>
<dbReference type="SUPFAM" id="SSF51735">
    <property type="entry name" value="NAD(P)-binding Rossmann-fold domains"/>
    <property type="match status" value="1"/>
</dbReference>
<dbReference type="Pfam" id="PF05368">
    <property type="entry name" value="NmrA"/>
    <property type="match status" value="1"/>
</dbReference>
<name>A0A1B9G160_9TREE</name>
<keyword evidence="2" id="KW-0560">Oxidoreductase</keyword>
<dbReference type="GO" id="GO:0016491">
    <property type="term" value="F:oxidoreductase activity"/>
    <property type="evidence" value="ECO:0007669"/>
    <property type="project" value="UniProtKB-KW"/>
</dbReference>
<dbReference type="STRING" id="1296100.A0A1B9G160"/>
<feature type="domain" description="NmrA-like" evidence="3">
    <location>
        <begin position="6"/>
        <end position="158"/>
    </location>
</feature>
<dbReference type="PANTHER" id="PTHR47706:SF9">
    <property type="entry name" value="NMRA-LIKE DOMAIN-CONTAINING PROTEIN-RELATED"/>
    <property type="match status" value="1"/>
</dbReference>
<dbReference type="Gene3D" id="3.40.50.720">
    <property type="entry name" value="NAD(P)-binding Rossmann-like Domain"/>
    <property type="match status" value="1"/>
</dbReference>